<feature type="compositionally biased region" description="Basic and acidic residues" evidence="1">
    <location>
        <begin position="154"/>
        <end position="163"/>
    </location>
</feature>
<proteinExistence type="predicted"/>
<gene>
    <name evidence="2" type="ORF">V6N11_029447</name>
</gene>
<accession>A0ABR2P7G3</accession>
<name>A0ABR2P7G3_9ROSI</name>
<keyword evidence="3" id="KW-1185">Reference proteome</keyword>
<dbReference type="Proteomes" id="UP001396334">
    <property type="component" value="Unassembled WGS sequence"/>
</dbReference>
<reference evidence="2 3" key="1">
    <citation type="journal article" date="2024" name="G3 (Bethesda)">
        <title>Genome assembly of Hibiscus sabdariffa L. provides insights into metabolisms of medicinal natural products.</title>
        <authorList>
            <person name="Kim T."/>
        </authorList>
    </citation>
    <scope>NUCLEOTIDE SEQUENCE [LARGE SCALE GENOMIC DNA]</scope>
    <source>
        <strain evidence="2">TK-2024</strain>
        <tissue evidence="2">Old leaves</tissue>
    </source>
</reference>
<organism evidence="2 3">
    <name type="scientific">Hibiscus sabdariffa</name>
    <name type="common">roselle</name>
    <dbReference type="NCBI Taxonomy" id="183260"/>
    <lineage>
        <taxon>Eukaryota</taxon>
        <taxon>Viridiplantae</taxon>
        <taxon>Streptophyta</taxon>
        <taxon>Embryophyta</taxon>
        <taxon>Tracheophyta</taxon>
        <taxon>Spermatophyta</taxon>
        <taxon>Magnoliopsida</taxon>
        <taxon>eudicotyledons</taxon>
        <taxon>Gunneridae</taxon>
        <taxon>Pentapetalae</taxon>
        <taxon>rosids</taxon>
        <taxon>malvids</taxon>
        <taxon>Malvales</taxon>
        <taxon>Malvaceae</taxon>
        <taxon>Malvoideae</taxon>
        <taxon>Hibiscus</taxon>
    </lineage>
</organism>
<feature type="region of interest" description="Disordered" evidence="1">
    <location>
        <begin position="1"/>
        <end position="20"/>
    </location>
</feature>
<protein>
    <submittedName>
        <fullName evidence="2">Uncharacterized protein</fullName>
    </submittedName>
</protein>
<evidence type="ECO:0000313" key="3">
    <source>
        <dbReference type="Proteomes" id="UP001396334"/>
    </source>
</evidence>
<sequence>MPHNPVKSPATYPNFPVRQDRSMVAPHLGSTDYSKNFVNEVLHMQAPKQGKLPPEQFDDEFTQEEHPMFIHNGSKRSSGSPPRLGIKSTSPSSNVPIHPRSLPSVGNDPSPADNPTPTEVRNIRLSVSKRMRSPIYRDEFLQDNSTPIEDDNERELQSKAKRD</sequence>
<dbReference type="EMBL" id="JBBPBN010000078">
    <property type="protein sequence ID" value="KAK8984120.1"/>
    <property type="molecule type" value="Genomic_DNA"/>
</dbReference>
<feature type="region of interest" description="Disordered" evidence="1">
    <location>
        <begin position="44"/>
        <end position="163"/>
    </location>
</feature>
<comment type="caution">
    <text evidence="2">The sequence shown here is derived from an EMBL/GenBank/DDBJ whole genome shotgun (WGS) entry which is preliminary data.</text>
</comment>
<evidence type="ECO:0000313" key="2">
    <source>
        <dbReference type="EMBL" id="KAK8984120.1"/>
    </source>
</evidence>
<evidence type="ECO:0000256" key="1">
    <source>
        <dbReference type="SAM" id="MobiDB-lite"/>
    </source>
</evidence>